<dbReference type="GO" id="GO:0005829">
    <property type="term" value="C:cytosol"/>
    <property type="evidence" value="ECO:0007669"/>
    <property type="project" value="TreeGrafter"/>
</dbReference>
<evidence type="ECO:0000256" key="4">
    <source>
        <dbReference type="ARBA" id="ARBA00022741"/>
    </source>
</evidence>
<evidence type="ECO:0000256" key="1">
    <source>
        <dbReference type="ARBA" id="ARBA00004496"/>
    </source>
</evidence>
<keyword evidence="17" id="KW-1185">Reference proteome</keyword>
<dbReference type="Gene3D" id="3.40.50.620">
    <property type="entry name" value="HUPs"/>
    <property type="match status" value="1"/>
</dbReference>
<dbReference type="FunFam" id="3.40.50.620:FF:000008">
    <property type="entry name" value="Tyrosine--tRNA ligase"/>
    <property type="match status" value="1"/>
</dbReference>
<evidence type="ECO:0000256" key="8">
    <source>
        <dbReference type="ARBA" id="ARBA00023146"/>
    </source>
</evidence>
<dbReference type="InterPro" id="IPR024107">
    <property type="entry name" value="Tyr-tRNA-ligase_bac_1"/>
</dbReference>
<dbReference type="Gene3D" id="3.10.290.10">
    <property type="entry name" value="RNA-binding S4 domain"/>
    <property type="match status" value="1"/>
</dbReference>
<dbReference type="EMBL" id="RAQH01000012">
    <property type="protein sequence ID" value="RKE79066.1"/>
    <property type="molecule type" value="Genomic_DNA"/>
</dbReference>
<dbReference type="GO" id="GO:0006437">
    <property type="term" value="P:tyrosyl-tRNA aminoacylation"/>
    <property type="evidence" value="ECO:0007669"/>
    <property type="project" value="UniProtKB-UniRule"/>
</dbReference>
<organism evidence="15 16">
    <name type="scientific">Epilithonimonas arachidiradicis</name>
    <dbReference type="NCBI Taxonomy" id="1617282"/>
    <lineage>
        <taxon>Bacteria</taxon>
        <taxon>Pseudomonadati</taxon>
        <taxon>Bacteroidota</taxon>
        <taxon>Flavobacteriia</taxon>
        <taxon>Flavobacteriales</taxon>
        <taxon>Weeksellaceae</taxon>
        <taxon>Chryseobacterium group</taxon>
        <taxon>Epilithonimonas</taxon>
    </lineage>
</organism>
<sequence length="431" mass="48637">MNAFIEELKWRGLFSDMTPGTEEQLDKEMTKAYIGFDPTADSLHIGSLIQIKILAHFQQHGHQPIALVGGATGMIGDPSGKSAERNLLSEETLLYYVDCLKNQLSRFLEFGGDGDNKAILVNNYDWMKNFTFLDFAKNIGKHITVNYMMAKDSVKKRFSGESGVDGMSFTEFTYQLLQGYDYLHLYQNEGVKLQMGGSDQWGNITTGTELIRRKAQGEAYALTVPLITKADGSKFGKSESGENYWLDAKKTSPYKFYQFWLNATDDDAERFIKFYTFLPKEEIEALIEEHKTAAHERKLQKKLAQEVTVWVHGQAEYEKALKASQILFGQSTAEDLVSLDEELFLQIFDGVPQKEVLKSELVGSNIVDLISEKTGFLKSKGEAKRELTGNAISVNKTKVGEDYSVSESDLIDEKFLLLQKGKKNYFIVKGI</sequence>
<dbReference type="FunFam" id="1.10.240.10:FF:000001">
    <property type="entry name" value="Tyrosine--tRNA ligase"/>
    <property type="match status" value="1"/>
</dbReference>
<dbReference type="Pfam" id="PF22421">
    <property type="entry name" value="SYY_C-terminal"/>
    <property type="match status" value="1"/>
</dbReference>
<evidence type="ECO:0000259" key="13">
    <source>
        <dbReference type="Pfam" id="PF22421"/>
    </source>
</evidence>
<keyword evidence="7 11" id="KW-0648">Protein biosynthesis</keyword>
<proteinExistence type="inferred from homology"/>
<dbReference type="CDD" id="cd00805">
    <property type="entry name" value="TyrRS_core"/>
    <property type="match status" value="1"/>
</dbReference>
<comment type="catalytic activity">
    <reaction evidence="9 11">
        <text>tRNA(Tyr) + L-tyrosine + ATP = L-tyrosyl-tRNA(Tyr) + AMP + diphosphate + H(+)</text>
        <dbReference type="Rhea" id="RHEA:10220"/>
        <dbReference type="Rhea" id="RHEA-COMP:9706"/>
        <dbReference type="Rhea" id="RHEA-COMP:9707"/>
        <dbReference type="ChEBI" id="CHEBI:15378"/>
        <dbReference type="ChEBI" id="CHEBI:30616"/>
        <dbReference type="ChEBI" id="CHEBI:33019"/>
        <dbReference type="ChEBI" id="CHEBI:58315"/>
        <dbReference type="ChEBI" id="CHEBI:78442"/>
        <dbReference type="ChEBI" id="CHEBI:78536"/>
        <dbReference type="ChEBI" id="CHEBI:456215"/>
        <dbReference type="EC" id="6.1.1.1"/>
    </reaction>
</comment>
<feature type="binding site" evidence="11">
    <location>
        <position position="237"/>
    </location>
    <ligand>
        <name>ATP</name>
        <dbReference type="ChEBI" id="CHEBI:30616"/>
    </ligand>
</feature>
<keyword evidence="8 11" id="KW-0030">Aminoacyl-tRNA synthetase</keyword>
<evidence type="ECO:0000256" key="5">
    <source>
        <dbReference type="ARBA" id="ARBA00022840"/>
    </source>
</evidence>
<evidence type="ECO:0000256" key="7">
    <source>
        <dbReference type="ARBA" id="ARBA00022917"/>
    </source>
</evidence>
<dbReference type="InterPro" id="IPR054608">
    <property type="entry name" value="SYY-like_C"/>
</dbReference>
<evidence type="ECO:0000256" key="12">
    <source>
        <dbReference type="PROSITE-ProRule" id="PRU00182"/>
    </source>
</evidence>
<feature type="binding site" evidence="11">
    <location>
        <position position="33"/>
    </location>
    <ligand>
        <name>L-tyrosine</name>
        <dbReference type="ChEBI" id="CHEBI:58315"/>
    </ligand>
</feature>
<evidence type="ECO:0000313" key="15">
    <source>
        <dbReference type="EMBL" id="RKE79066.1"/>
    </source>
</evidence>
<keyword evidence="3 11" id="KW-0436">Ligase</keyword>
<dbReference type="PANTHER" id="PTHR11766">
    <property type="entry name" value="TYROSYL-TRNA SYNTHETASE"/>
    <property type="match status" value="1"/>
</dbReference>
<comment type="subcellular location">
    <subcellularLocation>
        <location evidence="1 11">Cytoplasm</location>
    </subcellularLocation>
</comment>
<accession>A0A420CLA9</accession>
<dbReference type="PANTHER" id="PTHR11766:SF0">
    <property type="entry name" value="TYROSINE--TRNA LIGASE, MITOCHONDRIAL"/>
    <property type="match status" value="1"/>
</dbReference>
<dbReference type="AlphaFoldDB" id="A0A420CLA9"/>
<comment type="subunit">
    <text evidence="11">Homodimer.</text>
</comment>
<dbReference type="HAMAP" id="MF_02006">
    <property type="entry name" value="Tyr_tRNA_synth_type1"/>
    <property type="match status" value="1"/>
</dbReference>
<dbReference type="InterPro" id="IPR024088">
    <property type="entry name" value="Tyr-tRNA-ligase_bac-type"/>
</dbReference>
<keyword evidence="2 11" id="KW-0963">Cytoplasm</keyword>
<dbReference type="EC" id="6.1.1.1" evidence="11"/>
<evidence type="ECO:0000256" key="6">
    <source>
        <dbReference type="ARBA" id="ARBA00022884"/>
    </source>
</evidence>
<dbReference type="SUPFAM" id="SSF55174">
    <property type="entry name" value="Alpha-L RNA-binding motif"/>
    <property type="match status" value="1"/>
</dbReference>
<evidence type="ECO:0000256" key="11">
    <source>
        <dbReference type="HAMAP-Rule" id="MF_02006"/>
    </source>
</evidence>
<dbReference type="RefSeq" id="WP_120214855.1">
    <property type="nucleotide sequence ID" value="NZ_BMCW01000004.1"/>
</dbReference>
<dbReference type="PROSITE" id="PS50889">
    <property type="entry name" value="S4"/>
    <property type="match status" value="1"/>
</dbReference>
<dbReference type="GO" id="GO:0004831">
    <property type="term" value="F:tyrosine-tRNA ligase activity"/>
    <property type="evidence" value="ECO:0007669"/>
    <property type="project" value="UniProtKB-UniRule"/>
</dbReference>
<dbReference type="InterPro" id="IPR014729">
    <property type="entry name" value="Rossmann-like_a/b/a_fold"/>
</dbReference>
<dbReference type="SUPFAM" id="SSF52374">
    <property type="entry name" value="Nucleotidylyl transferase"/>
    <property type="match status" value="1"/>
</dbReference>
<feature type="short sequence motif" description="'KMSKS' region" evidence="11">
    <location>
        <begin position="234"/>
        <end position="238"/>
    </location>
</feature>
<reference evidence="15 16" key="2">
    <citation type="submission" date="2018-09" db="EMBL/GenBank/DDBJ databases">
        <title>Genomic Encyclopedia of Archaeal and Bacterial Type Strains, Phase II (KMG-II): from individual species to whole genera.</title>
        <authorList>
            <person name="Goeker M."/>
        </authorList>
    </citation>
    <scope>NUCLEOTIDE SEQUENCE [LARGE SCALE GENOMIC DNA]</scope>
    <source>
        <strain evidence="15 16">DSM 27620</strain>
    </source>
</reference>
<keyword evidence="4 11" id="KW-0547">Nucleotide-binding</keyword>
<evidence type="ECO:0000313" key="17">
    <source>
        <dbReference type="Proteomes" id="UP000658202"/>
    </source>
</evidence>
<reference evidence="14" key="4">
    <citation type="submission" date="2024-05" db="EMBL/GenBank/DDBJ databases">
        <authorList>
            <person name="Sun Q."/>
            <person name="Sedlacek I."/>
        </authorList>
    </citation>
    <scope>NUCLEOTIDE SEQUENCE</scope>
    <source>
        <strain evidence="14">CCM 8490</strain>
    </source>
</reference>
<evidence type="ECO:0000313" key="16">
    <source>
        <dbReference type="Proteomes" id="UP000285906"/>
    </source>
</evidence>
<feature type="short sequence motif" description="'HIGH' region" evidence="11">
    <location>
        <begin position="38"/>
        <end position="47"/>
    </location>
</feature>
<dbReference type="PRINTS" id="PR01040">
    <property type="entry name" value="TRNASYNTHTYR"/>
</dbReference>
<dbReference type="GO" id="GO:0042803">
    <property type="term" value="F:protein homodimerization activity"/>
    <property type="evidence" value="ECO:0007669"/>
    <property type="project" value="UniProtKB-ARBA"/>
</dbReference>
<evidence type="ECO:0000313" key="14">
    <source>
        <dbReference type="EMBL" id="GGG59960.1"/>
    </source>
</evidence>
<feature type="binding site" evidence="11">
    <location>
        <position position="178"/>
    </location>
    <ligand>
        <name>L-tyrosine</name>
        <dbReference type="ChEBI" id="CHEBI:58315"/>
    </ligand>
</feature>
<dbReference type="InterPro" id="IPR002307">
    <property type="entry name" value="Tyr-tRNA-ligase"/>
</dbReference>
<evidence type="ECO:0000256" key="10">
    <source>
        <dbReference type="ARBA" id="ARBA00060965"/>
    </source>
</evidence>
<comment type="similarity">
    <text evidence="10 11">Belongs to the class-I aminoacyl-tRNA synthetase family. TyrS type 1 subfamily.</text>
</comment>
<reference evidence="14" key="1">
    <citation type="journal article" date="2014" name="Int. J. Syst. Evol. Microbiol.">
        <title>Complete genome of a new Firmicutes species belonging to the dominant human colonic microbiota ('Ruminococcus bicirculans') reveals two chromosomes and a selective capacity to utilize plant glucans.</title>
        <authorList>
            <consortium name="NISC Comparative Sequencing Program"/>
            <person name="Wegmann U."/>
            <person name="Louis P."/>
            <person name="Goesmann A."/>
            <person name="Henrissat B."/>
            <person name="Duncan S.H."/>
            <person name="Flint H.J."/>
        </authorList>
    </citation>
    <scope>NUCLEOTIDE SEQUENCE</scope>
    <source>
        <strain evidence="14">CCM 8490</strain>
    </source>
</reference>
<keyword evidence="5 11" id="KW-0067">ATP-binding</keyword>
<evidence type="ECO:0000256" key="3">
    <source>
        <dbReference type="ARBA" id="ARBA00022598"/>
    </source>
</evidence>
<dbReference type="Proteomes" id="UP000285906">
    <property type="component" value="Unassembled WGS sequence"/>
</dbReference>
<dbReference type="Proteomes" id="UP000658202">
    <property type="component" value="Unassembled WGS sequence"/>
</dbReference>
<dbReference type="GO" id="GO:0003723">
    <property type="term" value="F:RNA binding"/>
    <property type="evidence" value="ECO:0007669"/>
    <property type="project" value="UniProtKB-KW"/>
</dbReference>
<dbReference type="InterPro" id="IPR036986">
    <property type="entry name" value="S4_RNA-bd_sf"/>
</dbReference>
<evidence type="ECO:0000256" key="9">
    <source>
        <dbReference type="ARBA" id="ARBA00048248"/>
    </source>
</evidence>
<dbReference type="Pfam" id="PF00579">
    <property type="entry name" value="tRNA-synt_1b"/>
    <property type="match status" value="1"/>
</dbReference>
<name>A0A420CLA9_9FLAO</name>
<dbReference type="GO" id="GO:0005524">
    <property type="term" value="F:ATP binding"/>
    <property type="evidence" value="ECO:0007669"/>
    <property type="project" value="UniProtKB-UniRule"/>
</dbReference>
<keyword evidence="6 12" id="KW-0694">RNA-binding</keyword>
<comment type="function">
    <text evidence="11">Catalyzes the attachment of tyrosine to tRNA(Tyr) in a two-step reaction: tyrosine is first activated by ATP to form Tyr-AMP and then transferred to the acceptor end of tRNA(Tyr).</text>
</comment>
<evidence type="ECO:0000256" key="2">
    <source>
        <dbReference type="ARBA" id="ARBA00022490"/>
    </source>
</evidence>
<protein>
    <recommendedName>
        <fullName evidence="11">Tyrosine--tRNA ligase</fullName>
        <ecNumber evidence="11">6.1.1.1</ecNumber>
    </recommendedName>
    <alternativeName>
        <fullName evidence="11">Tyrosyl-tRNA synthetase</fullName>
        <shortName evidence="11">TyrRS</shortName>
    </alternativeName>
</protein>
<gene>
    <name evidence="11 14" type="primary">tyrS</name>
    <name evidence="15" type="ORF">BXY58_3324</name>
    <name evidence="14" type="ORF">GCM10007332_22040</name>
</gene>
<dbReference type="OrthoDB" id="9804243at2"/>
<dbReference type="InterPro" id="IPR002305">
    <property type="entry name" value="aa-tRNA-synth_Ic"/>
</dbReference>
<comment type="caution">
    <text evidence="15">The sequence shown here is derived from an EMBL/GenBank/DDBJ whole genome shotgun (WGS) entry which is preliminary data.</text>
</comment>
<reference evidence="17" key="3">
    <citation type="journal article" date="2019" name="Int. J. Syst. Evol. Microbiol.">
        <title>The Global Catalogue of Microorganisms (GCM) 10K type strain sequencing project: providing services to taxonomists for standard genome sequencing and annotation.</title>
        <authorList>
            <consortium name="The Broad Institute Genomics Platform"/>
            <consortium name="The Broad Institute Genome Sequencing Center for Infectious Disease"/>
            <person name="Wu L."/>
            <person name="Ma J."/>
        </authorList>
    </citation>
    <scope>NUCLEOTIDE SEQUENCE [LARGE SCALE GENOMIC DNA]</scope>
    <source>
        <strain evidence="17">CCM 8490</strain>
    </source>
</reference>
<dbReference type="NCBIfam" id="TIGR00234">
    <property type="entry name" value="tyrS"/>
    <property type="match status" value="1"/>
</dbReference>
<feature type="domain" description="Tyrosine--tRNA ligase SYY-like C-terminal" evidence="13">
    <location>
        <begin position="346"/>
        <end position="428"/>
    </location>
</feature>
<feature type="binding site" evidence="11">
    <location>
        <position position="174"/>
    </location>
    <ligand>
        <name>L-tyrosine</name>
        <dbReference type="ChEBI" id="CHEBI:58315"/>
    </ligand>
</feature>
<dbReference type="EMBL" id="BMCW01000004">
    <property type="protein sequence ID" value="GGG59960.1"/>
    <property type="molecule type" value="Genomic_DNA"/>
</dbReference>
<dbReference type="Gene3D" id="1.10.240.10">
    <property type="entry name" value="Tyrosyl-Transfer RNA Synthetase"/>
    <property type="match status" value="1"/>
</dbReference>